<protein>
    <submittedName>
        <fullName evidence="1">Uncharacterized protein</fullName>
    </submittedName>
</protein>
<dbReference type="HOGENOM" id="CLU_874163_0_0_4"/>
<accession>Q47GA7</accession>
<name>Q47GA7_DECAR</name>
<gene>
    <name evidence="1" type="ordered locus">Daro_1375</name>
</gene>
<dbReference type="KEGG" id="dar:Daro_1375"/>
<dbReference type="eggNOG" id="ENOG50347B7">
    <property type="taxonomic scope" value="Bacteria"/>
</dbReference>
<dbReference type="EMBL" id="CP000089">
    <property type="protein sequence ID" value="AAZ46124.1"/>
    <property type="molecule type" value="Genomic_DNA"/>
</dbReference>
<evidence type="ECO:0000313" key="1">
    <source>
        <dbReference type="EMBL" id="AAZ46124.1"/>
    </source>
</evidence>
<dbReference type="AlphaFoldDB" id="Q47GA7"/>
<organism evidence="1">
    <name type="scientific">Dechloromonas aromatica (strain RCB)</name>
    <dbReference type="NCBI Taxonomy" id="159087"/>
    <lineage>
        <taxon>Bacteria</taxon>
        <taxon>Pseudomonadati</taxon>
        <taxon>Pseudomonadota</taxon>
        <taxon>Betaproteobacteria</taxon>
        <taxon>Rhodocyclales</taxon>
        <taxon>Azonexaceae</taxon>
        <taxon>Dechloromonas</taxon>
    </lineage>
</organism>
<proteinExistence type="predicted"/>
<reference evidence="1" key="1">
    <citation type="submission" date="2005-08" db="EMBL/GenBank/DDBJ databases">
        <title>Complete sequence of Dechloromonas aromatica RCB.</title>
        <authorList>
            <person name="Salinero K.K."/>
            <person name="Copeland A."/>
            <person name="Lucas S."/>
            <person name="Lapidus A."/>
            <person name="Barry K."/>
            <person name="Detter J.C."/>
            <person name="Glavina T."/>
            <person name="Hammon N."/>
            <person name="Israni S."/>
            <person name="Pitluck S."/>
            <person name="Di Bartolo G."/>
            <person name="Trong S."/>
            <person name="Schmutz J."/>
            <person name="Larimer F."/>
            <person name="Land M."/>
            <person name="Ivanova N."/>
            <person name="Richardson P."/>
        </authorList>
    </citation>
    <scope>NUCLEOTIDE SEQUENCE</scope>
    <source>
        <strain evidence="1">RCB</strain>
    </source>
</reference>
<sequence>MAKRFKTRNRAKRPLDLAGIREGKFAVVGGMTMAASEFSSTSEAFQARFRQVTNDLRKTGPAGAAVSVVVDWPCEIRFRSIVTALPQGALVADGENDACFSPDSGIENSALAEAEEIAKAARQISQAAIDVGNGIASDAERRIIPLNEVTQIMASSPDEAVSRYTYGRARGQETEIHYPDGERIIGGDKPIPATAHSKETFALLQCNLREIKPGVLAMTSSVPHEGWRQLQGHTPGIELIKGEPDSTVLRSLLMAANARIPVDMTVCISEKVATGDRWCTPISIQNSREVFEQVHEWLTYLEENLSM</sequence>